<accession>A0A1F7TZ99</accession>
<protein>
    <submittedName>
        <fullName evidence="1">Uncharacterized protein</fullName>
    </submittedName>
</protein>
<name>A0A1F7TZ99_9BACT</name>
<evidence type="ECO:0000313" key="2">
    <source>
        <dbReference type="Proteomes" id="UP000177097"/>
    </source>
</evidence>
<dbReference type="STRING" id="1802389.A3C17_02805"/>
<reference evidence="1 2" key="1">
    <citation type="journal article" date="2016" name="Nat. Commun.">
        <title>Thousands of microbial genomes shed light on interconnected biogeochemical processes in an aquifer system.</title>
        <authorList>
            <person name="Anantharaman K."/>
            <person name="Brown C.T."/>
            <person name="Hug L.A."/>
            <person name="Sharon I."/>
            <person name="Castelle C.J."/>
            <person name="Probst A.J."/>
            <person name="Thomas B.C."/>
            <person name="Singh A."/>
            <person name="Wilkins M.J."/>
            <person name="Karaoz U."/>
            <person name="Brodie E.L."/>
            <person name="Williams K.H."/>
            <person name="Hubbard S.S."/>
            <person name="Banfield J.F."/>
        </authorList>
    </citation>
    <scope>NUCLEOTIDE SEQUENCE [LARGE SCALE GENOMIC DNA]</scope>
</reference>
<gene>
    <name evidence="1" type="ORF">A3C17_02805</name>
</gene>
<evidence type="ECO:0000313" key="1">
    <source>
        <dbReference type="EMBL" id="OGL70864.1"/>
    </source>
</evidence>
<comment type="caution">
    <text evidence="1">The sequence shown here is derived from an EMBL/GenBank/DDBJ whole genome shotgun (WGS) entry which is preliminary data.</text>
</comment>
<dbReference type="AlphaFoldDB" id="A0A1F7TZ99"/>
<sequence>MPSAFGAYRRYGELDQSGLHTVPGSKTLRQGRTDVYVSGPFLPREARVHQWPLLIYYVDAKGTLLGWLHYRYAPIQGVLYPAAMESVSWFGPHRVCDRVERIYEDGCSVPRQDVHTHNGAVHRVRHYRLLNDMSPSFVYEEQRGHGGVIERAVDMHRLSSGAWIKHTVHYPRRAHEQDSARHISLVGPEPLTVHGPGHILTHRHLDEVLTQPLFHRSLDVHGMAA</sequence>
<dbReference type="EMBL" id="MGDX01000021">
    <property type="protein sequence ID" value="OGL70864.1"/>
    <property type="molecule type" value="Genomic_DNA"/>
</dbReference>
<proteinExistence type="predicted"/>
<organism evidence="1 2">
    <name type="scientific">Candidatus Uhrbacteria bacterium RIFCSPHIGHO2_02_FULL_53_13</name>
    <dbReference type="NCBI Taxonomy" id="1802389"/>
    <lineage>
        <taxon>Bacteria</taxon>
        <taxon>Candidatus Uhriibacteriota</taxon>
    </lineage>
</organism>
<dbReference type="Proteomes" id="UP000177097">
    <property type="component" value="Unassembled WGS sequence"/>
</dbReference>